<comment type="caution">
    <text evidence="1">The sequence shown here is derived from an EMBL/GenBank/DDBJ whole genome shotgun (WGS) entry which is preliminary data.</text>
</comment>
<proteinExistence type="predicted"/>
<dbReference type="AlphaFoldDB" id="A0A8J3YDY6"/>
<reference evidence="1" key="1">
    <citation type="submission" date="2021-01" db="EMBL/GenBank/DDBJ databases">
        <title>Whole genome shotgun sequence of Spirilliplanes yamanashiensis NBRC 15828.</title>
        <authorList>
            <person name="Komaki H."/>
            <person name="Tamura T."/>
        </authorList>
    </citation>
    <scope>NUCLEOTIDE SEQUENCE</scope>
    <source>
        <strain evidence="1">NBRC 15828</strain>
    </source>
</reference>
<dbReference type="EMBL" id="BOOY01000036">
    <property type="protein sequence ID" value="GIJ05948.1"/>
    <property type="molecule type" value="Genomic_DNA"/>
</dbReference>
<evidence type="ECO:0000313" key="1">
    <source>
        <dbReference type="EMBL" id="GIJ05948.1"/>
    </source>
</evidence>
<name>A0A8J3YDY6_9ACTN</name>
<evidence type="ECO:0000313" key="2">
    <source>
        <dbReference type="Proteomes" id="UP000652013"/>
    </source>
</evidence>
<organism evidence="1 2">
    <name type="scientific">Spirilliplanes yamanashiensis</name>
    <dbReference type="NCBI Taxonomy" id="42233"/>
    <lineage>
        <taxon>Bacteria</taxon>
        <taxon>Bacillati</taxon>
        <taxon>Actinomycetota</taxon>
        <taxon>Actinomycetes</taxon>
        <taxon>Micromonosporales</taxon>
        <taxon>Micromonosporaceae</taxon>
        <taxon>Spirilliplanes</taxon>
    </lineage>
</organism>
<dbReference type="RefSeq" id="WP_239107860.1">
    <property type="nucleotide sequence ID" value="NZ_BAAAGJ010000003.1"/>
</dbReference>
<dbReference type="Proteomes" id="UP000652013">
    <property type="component" value="Unassembled WGS sequence"/>
</dbReference>
<keyword evidence="2" id="KW-1185">Reference proteome</keyword>
<gene>
    <name evidence="1" type="ORF">Sya03_53000</name>
</gene>
<sequence length="49" mass="5333">MTDEAPALRAGTRDDWPAAHRLLFGAFHHAADDELTRIEGGVVEPCCGR</sequence>
<accession>A0A8J3YDY6</accession>
<protein>
    <submittedName>
        <fullName evidence="1">Uncharacterized protein</fullName>
    </submittedName>
</protein>